<comment type="similarity">
    <text evidence="1 3">Belongs to the type-B carboxylesterase/lipase family.</text>
</comment>
<organism evidence="5 6">
    <name type="scientific">Aspergillus udagawae</name>
    <dbReference type="NCBI Taxonomy" id="91492"/>
    <lineage>
        <taxon>Eukaryota</taxon>
        <taxon>Fungi</taxon>
        <taxon>Dikarya</taxon>
        <taxon>Ascomycota</taxon>
        <taxon>Pezizomycotina</taxon>
        <taxon>Eurotiomycetes</taxon>
        <taxon>Eurotiomycetidae</taxon>
        <taxon>Eurotiales</taxon>
        <taxon>Aspergillaceae</taxon>
        <taxon>Aspergillus</taxon>
        <taxon>Aspergillus subgen. Fumigati</taxon>
    </lineage>
</organism>
<name>A0A8E0V0C1_9EURO</name>
<evidence type="ECO:0000256" key="1">
    <source>
        <dbReference type="ARBA" id="ARBA00005964"/>
    </source>
</evidence>
<proteinExistence type="inferred from homology"/>
<evidence type="ECO:0000259" key="4">
    <source>
        <dbReference type="Pfam" id="PF00135"/>
    </source>
</evidence>
<dbReference type="PANTHER" id="PTHR43142">
    <property type="entry name" value="CARBOXYLIC ESTER HYDROLASE"/>
    <property type="match status" value="1"/>
</dbReference>
<comment type="caution">
    <text evidence="5">The sequence shown here is derived from an EMBL/GenBank/DDBJ whole genome shotgun (WGS) entry which is preliminary data.</text>
</comment>
<reference evidence="5" key="1">
    <citation type="journal article" date="2015" name="Genome Announc.">
        <title>Draft Genome Sequence of the Pathogenic Filamentous Fungus Aspergillus udagawae Strain IFM 46973T.</title>
        <authorList>
            <person name="Kusuya Y."/>
            <person name="Takahashi-Nakaguchi A."/>
            <person name="Takahashi H."/>
            <person name="Yaguchi T."/>
        </authorList>
    </citation>
    <scope>NUCLEOTIDE SEQUENCE</scope>
    <source>
        <strain evidence="5">IFM 46973</strain>
    </source>
</reference>
<reference evidence="5" key="2">
    <citation type="submission" date="2021-01" db="EMBL/GenBank/DDBJ databases">
        <title>Pan-genome distribution and transcriptional activeness of fungal secondary metabolism genes in Aspergillus section Fumigati.</title>
        <authorList>
            <person name="Takahashi H."/>
            <person name="Umemura M."/>
            <person name="Ninomiya A."/>
            <person name="Kusuya Y."/>
            <person name="Urayama S."/>
            <person name="Shimizu M."/>
            <person name="Watanabe A."/>
            <person name="Kamei K."/>
            <person name="Yaguchi T."/>
            <person name="Hagiwara D."/>
        </authorList>
    </citation>
    <scope>NUCLEOTIDE SEQUENCE</scope>
    <source>
        <strain evidence="5">IFM 46973</strain>
    </source>
</reference>
<dbReference type="Pfam" id="PF00135">
    <property type="entry name" value="COesterase"/>
    <property type="match status" value="1"/>
</dbReference>
<dbReference type="PROSITE" id="PS00122">
    <property type="entry name" value="CARBOXYLESTERASE_B_1"/>
    <property type="match status" value="1"/>
</dbReference>
<dbReference type="EMBL" id="BBXM02000004">
    <property type="protein sequence ID" value="GIC90358.1"/>
    <property type="molecule type" value="Genomic_DNA"/>
</dbReference>
<dbReference type="RefSeq" id="XP_043147624.1">
    <property type="nucleotide sequence ID" value="XM_043291689.1"/>
</dbReference>
<protein>
    <recommendedName>
        <fullName evidence="3">Carboxylic ester hydrolase</fullName>
        <ecNumber evidence="3">3.1.1.-</ecNumber>
    </recommendedName>
</protein>
<evidence type="ECO:0000313" key="6">
    <source>
        <dbReference type="Proteomes" id="UP000036893"/>
    </source>
</evidence>
<dbReference type="InterPro" id="IPR002018">
    <property type="entry name" value="CarbesteraseB"/>
</dbReference>
<feature type="domain" description="Carboxylesterase type B" evidence="4">
    <location>
        <begin position="1"/>
        <end position="296"/>
    </location>
</feature>
<dbReference type="InterPro" id="IPR019826">
    <property type="entry name" value="Carboxylesterase_B_AS"/>
</dbReference>
<dbReference type="Proteomes" id="UP000036893">
    <property type="component" value="Unassembled WGS sequence"/>
</dbReference>
<evidence type="ECO:0000256" key="2">
    <source>
        <dbReference type="ARBA" id="ARBA00022801"/>
    </source>
</evidence>
<sequence>MALEWTYKNISAFGGNSESIGIGGYSAGSYSAFLQLQFDIQQPADQQIIRRVALQSNCPITAPISWGSNQVHKKYEQLLQSCGIPASERPEKRLRHLRGLNMKQLLSALATLTDPVFRPVLDESFISSSMMLDIYNGTMARAIAKRHISILFGYTQREEAVYGAIAPNTEVQVKNTLRQYFPERVISAAWPLYVRGVGSPAVDWPMVFGDMFADLQVRVGGIGLAKELVSGGVPTSLLYRYEVQWRAQAIDAFLPPEMGATHGSDAQLVWFATDKLLKHDEKSVVQRWVLPWVAWVEGRENVARSGWRLPGLEKKRVLESDGQINTVDVDSRKLIAVWEAIKAATI</sequence>
<keyword evidence="2 3" id="KW-0378">Hydrolase</keyword>
<dbReference type="SUPFAM" id="SSF53474">
    <property type="entry name" value="alpha/beta-Hydrolases"/>
    <property type="match status" value="1"/>
</dbReference>
<accession>A0A8E0V0C1</accession>
<evidence type="ECO:0000313" key="5">
    <source>
        <dbReference type="EMBL" id="GIC90358.1"/>
    </source>
</evidence>
<dbReference type="GO" id="GO:0016787">
    <property type="term" value="F:hydrolase activity"/>
    <property type="evidence" value="ECO:0007669"/>
    <property type="project" value="UniProtKB-KW"/>
</dbReference>
<dbReference type="InterPro" id="IPR029058">
    <property type="entry name" value="AB_hydrolase_fold"/>
</dbReference>
<dbReference type="GeneID" id="66994269"/>
<evidence type="ECO:0000256" key="3">
    <source>
        <dbReference type="RuleBase" id="RU361235"/>
    </source>
</evidence>
<dbReference type="PANTHER" id="PTHR43142:SF8">
    <property type="entry name" value="CARBOXYLIC ESTER HYDROLASE"/>
    <property type="match status" value="1"/>
</dbReference>
<dbReference type="AlphaFoldDB" id="A0A8E0V0C1"/>
<dbReference type="Gene3D" id="3.40.50.1820">
    <property type="entry name" value="alpha/beta hydrolase"/>
    <property type="match status" value="1"/>
</dbReference>
<dbReference type="EC" id="3.1.1.-" evidence="3"/>
<gene>
    <name evidence="5" type="ORF">Aud_006792</name>
</gene>